<dbReference type="EMBL" id="JAFHDT010000002">
    <property type="protein sequence ID" value="KAI7813505.1"/>
    <property type="molecule type" value="Genomic_DNA"/>
</dbReference>
<keyword evidence="7" id="KW-1185">Reference proteome</keyword>
<keyword evidence="3" id="KW-0399">Innate immunity</keyword>
<evidence type="ECO:0000259" key="5">
    <source>
        <dbReference type="Pfam" id="PF23679"/>
    </source>
</evidence>
<comment type="caution">
    <text evidence="6">The sequence shown here is derived from an EMBL/GenBank/DDBJ whole genome shotgun (WGS) entry which is preliminary data.</text>
</comment>
<evidence type="ECO:0000313" key="7">
    <source>
        <dbReference type="Proteomes" id="UP001059041"/>
    </source>
</evidence>
<dbReference type="Pfam" id="PF23679">
    <property type="entry name" value="UPA-FIIND"/>
    <property type="match status" value="1"/>
</dbReference>
<dbReference type="SUPFAM" id="SSF47986">
    <property type="entry name" value="DEATH domain"/>
    <property type="match status" value="1"/>
</dbReference>
<reference evidence="6" key="1">
    <citation type="submission" date="2021-02" db="EMBL/GenBank/DDBJ databases">
        <title>Comparative genomics reveals that relaxation of natural selection precedes convergent phenotypic evolution of cavefish.</title>
        <authorList>
            <person name="Peng Z."/>
        </authorList>
    </citation>
    <scope>NUCLEOTIDE SEQUENCE</scope>
    <source>
        <tissue evidence="6">Muscle</tissue>
    </source>
</reference>
<dbReference type="InterPro" id="IPR051249">
    <property type="entry name" value="NLRP_Inflammasome"/>
</dbReference>
<name>A0A9W8CAX8_TRIRA</name>
<evidence type="ECO:0000256" key="3">
    <source>
        <dbReference type="ARBA" id="ARBA00022588"/>
    </source>
</evidence>
<protein>
    <recommendedName>
        <fullName evidence="5">FIIND domain-containing protein</fullName>
    </recommendedName>
</protein>
<evidence type="ECO:0000313" key="6">
    <source>
        <dbReference type="EMBL" id="KAI7813505.1"/>
    </source>
</evidence>
<dbReference type="Proteomes" id="UP001059041">
    <property type="component" value="Linkage Group LG2"/>
</dbReference>
<dbReference type="PANTHER" id="PTHR46985:SF2">
    <property type="entry name" value="APOPTOSIS-ASSOCIATED SPECK-LIKE PROTEIN CONTAINING A CARD"/>
    <property type="match status" value="1"/>
</dbReference>
<dbReference type="Gene3D" id="1.10.533.10">
    <property type="entry name" value="Death Domain, Fas"/>
    <property type="match status" value="1"/>
</dbReference>
<keyword evidence="2" id="KW-0963">Cytoplasm</keyword>
<evidence type="ECO:0000256" key="1">
    <source>
        <dbReference type="ARBA" id="ARBA00004514"/>
    </source>
</evidence>
<dbReference type="GO" id="GO:0005737">
    <property type="term" value="C:cytoplasm"/>
    <property type="evidence" value="ECO:0007669"/>
    <property type="project" value="UniProtKB-SubCell"/>
</dbReference>
<dbReference type="AlphaFoldDB" id="A0A9W8CAX8"/>
<dbReference type="InterPro" id="IPR025307">
    <property type="entry name" value="FIIND_dom"/>
</dbReference>
<gene>
    <name evidence="6" type="ORF">IRJ41_018584</name>
</gene>
<evidence type="ECO:0000256" key="4">
    <source>
        <dbReference type="ARBA" id="ARBA00022859"/>
    </source>
</evidence>
<sequence length="181" mass="21016">SCVAVEEHGASVTPVIRIQPKTRKFCYTFKERSHYFPTFEIFLPDDVMNVRLSLKKGNPKPEKVVWDCEIPLKEHVTNKLFSSSTDEQCPSCLSFLKNNRCEIIQRVVNIDAIMDGFADVIYSEYLDKIRAMTIPQEKTRAIYYYLDKMPAWKQDFFKLLKQNEPQLMAELMSNKSTGNSS</sequence>
<proteinExistence type="predicted"/>
<comment type="subcellular location">
    <subcellularLocation>
        <location evidence="1">Cytoplasm</location>
        <location evidence="1">Cytosol</location>
    </subcellularLocation>
</comment>
<accession>A0A9W8CAX8</accession>
<feature type="domain" description="FIIND" evidence="5">
    <location>
        <begin position="11"/>
        <end position="70"/>
    </location>
</feature>
<dbReference type="InterPro" id="IPR011029">
    <property type="entry name" value="DEATH-like_dom_sf"/>
</dbReference>
<evidence type="ECO:0000256" key="2">
    <source>
        <dbReference type="ARBA" id="ARBA00022490"/>
    </source>
</evidence>
<feature type="non-terminal residue" evidence="6">
    <location>
        <position position="181"/>
    </location>
</feature>
<dbReference type="GO" id="GO:0045087">
    <property type="term" value="P:innate immune response"/>
    <property type="evidence" value="ECO:0007669"/>
    <property type="project" value="UniProtKB-KW"/>
</dbReference>
<organism evidence="6 7">
    <name type="scientific">Triplophysa rosa</name>
    <name type="common">Cave loach</name>
    <dbReference type="NCBI Taxonomy" id="992332"/>
    <lineage>
        <taxon>Eukaryota</taxon>
        <taxon>Metazoa</taxon>
        <taxon>Chordata</taxon>
        <taxon>Craniata</taxon>
        <taxon>Vertebrata</taxon>
        <taxon>Euteleostomi</taxon>
        <taxon>Actinopterygii</taxon>
        <taxon>Neopterygii</taxon>
        <taxon>Teleostei</taxon>
        <taxon>Ostariophysi</taxon>
        <taxon>Cypriniformes</taxon>
        <taxon>Nemacheilidae</taxon>
        <taxon>Triplophysa</taxon>
    </lineage>
</organism>
<dbReference type="PANTHER" id="PTHR46985">
    <property type="entry name" value="NACHT, LRR AND PYD DOMAINS-CONTAINING PROTEIN 1"/>
    <property type="match status" value="1"/>
</dbReference>
<keyword evidence="4" id="KW-0391">Immunity</keyword>